<proteinExistence type="predicted"/>
<sequence length="324" mass="36719">MNHLIFGGSGFIGTHLKKYILSLQNPDDTVFSYDIKHKVSEDFEFLDVRKPIHIELNNISNSIIYNLAAIHTTPGHADEEYYEANILGAEQICDFARRNNINTIVFTSSVAAYGTGERFKSEDLLPMPNVPYGISKLTAEYIQKLWQAEDPVKRRLFIVRPGVVFGEGEGGNYTRLYKSIKKGFFFYPGRTDTIKASVYVKDVARILYQGGQPNGDNVQTFNLSIEPIPTIKEICETMAEATNLKKPTLRVPSWFLKTVATTAYYSARLIGKDINGIHPDRVDKLIISTNISGKKLESSPFKLKYTLKEALQDWYRDRKNTGLE</sequence>
<dbReference type="PANTHER" id="PTHR43245:SF55">
    <property type="entry name" value="NAD(P)-BINDING DOMAIN-CONTAINING PROTEIN"/>
    <property type="match status" value="1"/>
</dbReference>
<reference evidence="3" key="1">
    <citation type="journal article" date="2019" name="Int. J. Syst. Evol. Microbiol.">
        <title>The Global Catalogue of Microorganisms (GCM) 10K type strain sequencing project: providing services to taxonomists for standard genome sequencing and annotation.</title>
        <authorList>
            <consortium name="The Broad Institute Genomics Platform"/>
            <consortium name="The Broad Institute Genome Sequencing Center for Infectious Disease"/>
            <person name="Wu L."/>
            <person name="Ma J."/>
        </authorList>
    </citation>
    <scope>NUCLEOTIDE SEQUENCE [LARGE SCALE GENOMIC DNA]</scope>
    <source>
        <strain evidence="3">KCTC 42866</strain>
    </source>
</reference>
<dbReference type="InterPro" id="IPR001509">
    <property type="entry name" value="Epimerase_deHydtase"/>
</dbReference>
<dbReference type="InterPro" id="IPR036291">
    <property type="entry name" value="NAD(P)-bd_dom_sf"/>
</dbReference>
<feature type="domain" description="NAD-dependent epimerase/dehydratase" evidence="1">
    <location>
        <begin position="4"/>
        <end position="209"/>
    </location>
</feature>
<dbReference type="InterPro" id="IPR050177">
    <property type="entry name" value="Lipid_A_modif_metabolic_enz"/>
</dbReference>
<protein>
    <submittedName>
        <fullName evidence="2">NAD-dependent epimerase/dehydratase family protein</fullName>
    </submittedName>
</protein>
<dbReference type="Pfam" id="PF01370">
    <property type="entry name" value="Epimerase"/>
    <property type="match status" value="1"/>
</dbReference>
<comment type="caution">
    <text evidence="2">The sequence shown here is derived from an EMBL/GenBank/DDBJ whole genome shotgun (WGS) entry which is preliminary data.</text>
</comment>
<evidence type="ECO:0000313" key="3">
    <source>
        <dbReference type="Proteomes" id="UP001597461"/>
    </source>
</evidence>
<dbReference type="PANTHER" id="PTHR43245">
    <property type="entry name" value="BIFUNCTIONAL POLYMYXIN RESISTANCE PROTEIN ARNA"/>
    <property type="match status" value="1"/>
</dbReference>
<evidence type="ECO:0000313" key="2">
    <source>
        <dbReference type="EMBL" id="MFD2584184.1"/>
    </source>
</evidence>
<dbReference type="SUPFAM" id="SSF51735">
    <property type="entry name" value="NAD(P)-binding Rossmann-fold domains"/>
    <property type="match status" value="1"/>
</dbReference>
<name>A0ABW5MR59_9SPHI</name>
<dbReference type="EMBL" id="JBHULL010000014">
    <property type="protein sequence ID" value="MFD2584184.1"/>
    <property type="molecule type" value="Genomic_DNA"/>
</dbReference>
<accession>A0ABW5MR59</accession>
<dbReference type="Proteomes" id="UP001597461">
    <property type="component" value="Unassembled WGS sequence"/>
</dbReference>
<evidence type="ECO:0000259" key="1">
    <source>
        <dbReference type="Pfam" id="PF01370"/>
    </source>
</evidence>
<organism evidence="2 3">
    <name type="scientific">Pedobacter vanadiisoli</name>
    <dbReference type="NCBI Taxonomy" id="1761975"/>
    <lineage>
        <taxon>Bacteria</taxon>
        <taxon>Pseudomonadati</taxon>
        <taxon>Bacteroidota</taxon>
        <taxon>Sphingobacteriia</taxon>
        <taxon>Sphingobacteriales</taxon>
        <taxon>Sphingobacteriaceae</taxon>
        <taxon>Pedobacter</taxon>
    </lineage>
</organism>
<keyword evidence="3" id="KW-1185">Reference proteome</keyword>
<gene>
    <name evidence="2" type="ORF">ACFSR6_16895</name>
</gene>
<dbReference type="Gene3D" id="3.40.50.720">
    <property type="entry name" value="NAD(P)-binding Rossmann-like Domain"/>
    <property type="match status" value="1"/>
</dbReference>
<dbReference type="RefSeq" id="WP_379080940.1">
    <property type="nucleotide sequence ID" value="NZ_JBHULL010000014.1"/>
</dbReference>